<dbReference type="GO" id="GO:0046872">
    <property type="term" value="F:metal ion binding"/>
    <property type="evidence" value="ECO:0007669"/>
    <property type="project" value="InterPro"/>
</dbReference>
<dbReference type="Gene3D" id="1.20.1090.10">
    <property type="entry name" value="Dehydroquinate synthase-like - alpha domain"/>
    <property type="match status" value="1"/>
</dbReference>
<accession>A0A6S7JXI6</accession>
<name>A0A6S7JXI6_PARCT</name>
<evidence type="ECO:0000313" key="2">
    <source>
        <dbReference type="EMBL" id="CAB4037646.1"/>
    </source>
</evidence>
<reference evidence="2" key="1">
    <citation type="submission" date="2020-04" db="EMBL/GenBank/DDBJ databases">
        <authorList>
            <person name="Alioto T."/>
            <person name="Alioto T."/>
            <person name="Gomez Garrido J."/>
        </authorList>
    </citation>
    <scope>NUCLEOTIDE SEQUENCE</scope>
    <source>
        <strain evidence="2">A484AB</strain>
    </source>
</reference>
<dbReference type="GO" id="GO:0004022">
    <property type="term" value="F:alcohol dehydrogenase (NAD+) activity"/>
    <property type="evidence" value="ECO:0007669"/>
    <property type="project" value="TreeGrafter"/>
</dbReference>
<evidence type="ECO:0000313" key="3">
    <source>
        <dbReference type="Proteomes" id="UP001152795"/>
    </source>
</evidence>
<proteinExistence type="predicted"/>
<sequence>PTTAGTGSETTGVSIFDYEPLKAKTGIANRAIRPTIGIVDPLHTRFMPERVAANSGFDVLCHALESYTAIPYNERSPRPENPNLRPAYQGSNPISDIWSLHALRTINKYMK</sequence>
<organism evidence="2 3">
    <name type="scientific">Paramuricea clavata</name>
    <name type="common">Red gorgonian</name>
    <name type="synonym">Violescent sea-whip</name>
    <dbReference type="NCBI Taxonomy" id="317549"/>
    <lineage>
        <taxon>Eukaryota</taxon>
        <taxon>Metazoa</taxon>
        <taxon>Cnidaria</taxon>
        <taxon>Anthozoa</taxon>
        <taxon>Octocorallia</taxon>
        <taxon>Malacalcyonacea</taxon>
        <taxon>Plexauridae</taxon>
        <taxon>Paramuricea</taxon>
    </lineage>
</organism>
<dbReference type="Pfam" id="PF00465">
    <property type="entry name" value="Fe-ADH"/>
    <property type="match status" value="1"/>
</dbReference>
<keyword evidence="3" id="KW-1185">Reference proteome</keyword>
<feature type="non-terminal residue" evidence="2">
    <location>
        <position position="1"/>
    </location>
</feature>
<dbReference type="SUPFAM" id="SSF56796">
    <property type="entry name" value="Dehydroquinate synthase-like"/>
    <property type="match status" value="1"/>
</dbReference>
<dbReference type="PANTHER" id="PTHR11496">
    <property type="entry name" value="ALCOHOL DEHYDROGENASE"/>
    <property type="match status" value="1"/>
</dbReference>
<evidence type="ECO:0000259" key="1">
    <source>
        <dbReference type="Pfam" id="PF00465"/>
    </source>
</evidence>
<dbReference type="InterPro" id="IPR039697">
    <property type="entry name" value="Alcohol_dehydrogenase_Fe"/>
</dbReference>
<gene>
    <name evidence="2" type="ORF">PACLA_8A088897</name>
</gene>
<dbReference type="EMBL" id="CACRXK020023315">
    <property type="protein sequence ID" value="CAB4037646.1"/>
    <property type="molecule type" value="Genomic_DNA"/>
</dbReference>
<dbReference type="AlphaFoldDB" id="A0A6S7JXI6"/>
<dbReference type="Proteomes" id="UP001152795">
    <property type="component" value="Unassembled WGS sequence"/>
</dbReference>
<dbReference type="PANTHER" id="PTHR11496:SF83">
    <property type="entry name" value="HYDROXYACID-OXOACID TRANSHYDROGENASE, MITOCHONDRIAL"/>
    <property type="match status" value="1"/>
</dbReference>
<protein>
    <submittedName>
        <fullName evidence="2">Hydroxyacid-oxoacid transhydrogenase, mitochondrial</fullName>
    </submittedName>
</protein>
<dbReference type="OrthoDB" id="339764at2759"/>
<dbReference type="InterPro" id="IPR001670">
    <property type="entry name" value="ADH_Fe/GldA"/>
</dbReference>
<feature type="domain" description="Alcohol dehydrogenase iron-type/glycerol dehydrogenase GldA" evidence="1">
    <location>
        <begin position="1"/>
        <end position="41"/>
    </location>
</feature>
<dbReference type="GO" id="GO:0005739">
    <property type="term" value="C:mitochondrion"/>
    <property type="evidence" value="ECO:0007669"/>
    <property type="project" value="TreeGrafter"/>
</dbReference>
<dbReference type="Gene3D" id="3.40.50.1970">
    <property type="match status" value="1"/>
</dbReference>
<feature type="non-terminal residue" evidence="2">
    <location>
        <position position="111"/>
    </location>
</feature>
<comment type="caution">
    <text evidence="2">The sequence shown here is derived from an EMBL/GenBank/DDBJ whole genome shotgun (WGS) entry which is preliminary data.</text>
</comment>